<organism evidence="2 3">
    <name type="scientific">Sulfitobacter aestuarii</name>
    <dbReference type="NCBI Taxonomy" id="2161676"/>
    <lineage>
        <taxon>Bacteria</taxon>
        <taxon>Pseudomonadati</taxon>
        <taxon>Pseudomonadota</taxon>
        <taxon>Alphaproteobacteria</taxon>
        <taxon>Rhodobacterales</taxon>
        <taxon>Roseobacteraceae</taxon>
        <taxon>Sulfitobacter</taxon>
    </lineage>
</organism>
<dbReference type="Gene3D" id="1.20.120.1810">
    <property type="match status" value="1"/>
</dbReference>
<name>A0ABW5U3E7_9RHOB</name>
<feature type="domain" description="RNA polymerase sigma-70 region 2" evidence="1">
    <location>
        <begin position="45"/>
        <end position="110"/>
    </location>
</feature>
<dbReference type="RefSeq" id="WP_386373310.1">
    <property type="nucleotide sequence ID" value="NZ_JBHUMP010000005.1"/>
</dbReference>
<accession>A0ABW5U3E7</accession>
<evidence type="ECO:0000313" key="2">
    <source>
        <dbReference type="EMBL" id="MFD2739566.1"/>
    </source>
</evidence>
<dbReference type="InterPro" id="IPR014284">
    <property type="entry name" value="RNA_pol_sigma-70_dom"/>
</dbReference>
<evidence type="ECO:0000313" key="3">
    <source>
        <dbReference type="Proteomes" id="UP001597474"/>
    </source>
</evidence>
<dbReference type="Pfam" id="PF04542">
    <property type="entry name" value="Sigma70_r2"/>
    <property type="match status" value="1"/>
</dbReference>
<sequence>MNAISRPSRRPAPVFDPRMDLTGERQLIARYQTARCALALDRLTRHFAPHIHTMARRRARGEDYFEDLVSEGQIALIRCLASYEPRGEIPFFAYAKPFIRAALSAAIRQQISQVSIPRQHLRAAAQGEDAQQAALVRAARRSDSYEALAEGLALVDEQNGESLLLRGERDSQHQRLFEGALAQLSPTEQALVTRHRQGGDVGISVIAKKLGMRDDTALKLEKRALARMKTYFLLQGLTPAQLGLEP</sequence>
<dbReference type="EMBL" id="JBHUMP010000005">
    <property type="protein sequence ID" value="MFD2739566.1"/>
    <property type="molecule type" value="Genomic_DNA"/>
</dbReference>
<dbReference type="Proteomes" id="UP001597474">
    <property type="component" value="Unassembled WGS sequence"/>
</dbReference>
<protein>
    <submittedName>
        <fullName evidence="2">Sigma-70 family RNA polymerase sigma factor</fullName>
    </submittedName>
</protein>
<reference evidence="3" key="1">
    <citation type="journal article" date="2019" name="Int. J. Syst. Evol. Microbiol.">
        <title>The Global Catalogue of Microorganisms (GCM) 10K type strain sequencing project: providing services to taxonomists for standard genome sequencing and annotation.</title>
        <authorList>
            <consortium name="The Broad Institute Genomics Platform"/>
            <consortium name="The Broad Institute Genome Sequencing Center for Infectious Disease"/>
            <person name="Wu L."/>
            <person name="Ma J."/>
        </authorList>
    </citation>
    <scope>NUCLEOTIDE SEQUENCE [LARGE SCALE GENOMIC DNA]</scope>
    <source>
        <strain evidence="3">TISTR 2562</strain>
    </source>
</reference>
<dbReference type="InterPro" id="IPR007627">
    <property type="entry name" value="RNA_pol_sigma70_r2"/>
</dbReference>
<keyword evidence="3" id="KW-1185">Reference proteome</keyword>
<gene>
    <name evidence="2" type="ORF">ACFSUD_08305</name>
</gene>
<comment type="caution">
    <text evidence="2">The sequence shown here is derived from an EMBL/GenBank/DDBJ whole genome shotgun (WGS) entry which is preliminary data.</text>
</comment>
<evidence type="ECO:0000259" key="1">
    <source>
        <dbReference type="Pfam" id="PF04542"/>
    </source>
</evidence>
<dbReference type="SUPFAM" id="SSF88946">
    <property type="entry name" value="Sigma2 domain of RNA polymerase sigma factors"/>
    <property type="match status" value="1"/>
</dbReference>
<dbReference type="InterPro" id="IPR013325">
    <property type="entry name" value="RNA_pol_sigma_r2"/>
</dbReference>
<dbReference type="NCBIfam" id="TIGR02937">
    <property type="entry name" value="sigma70-ECF"/>
    <property type="match status" value="1"/>
</dbReference>
<proteinExistence type="predicted"/>